<dbReference type="HOGENOM" id="CLU_2846913_0_0_0"/>
<dbReference type="EnsemblBacteria" id="CAD73169">
    <property type="protein sequence ID" value="CAD73169"/>
    <property type="gene ID" value="RB3399"/>
</dbReference>
<proteinExistence type="predicted"/>
<evidence type="ECO:0000313" key="2">
    <source>
        <dbReference type="Proteomes" id="UP000001025"/>
    </source>
</evidence>
<dbReference type="KEGG" id="rba:RB3399"/>
<organism evidence="1 2">
    <name type="scientific">Rhodopirellula baltica (strain DSM 10527 / NCIMB 13988 / SH1)</name>
    <dbReference type="NCBI Taxonomy" id="243090"/>
    <lineage>
        <taxon>Bacteria</taxon>
        <taxon>Pseudomonadati</taxon>
        <taxon>Planctomycetota</taxon>
        <taxon>Planctomycetia</taxon>
        <taxon>Pirellulales</taxon>
        <taxon>Pirellulaceae</taxon>
        <taxon>Rhodopirellula</taxon>
    </lineage>
</organism>
<accession>Q7UUB2</accession>
<dbReference type="AlphaFoldDB" id="Q7UUB2"/>
<name>Q7UUB2_RHOBA</name>
<dbReference type="EMBL" id="BX294138">
    <property type="protein sequence ID" value="CAD73169.1"/>
    <property type="molecule type" value="Genomic_DNA"/>
</dbReference>
<evidence type="ECO:0000313" key="1">
    <source>
        <dbReference type="EMBL" id="CAD73169.1"/>
    </source>
</evidence>
<dbReference type="InParanoid" id="Q7UUB2"/>
<dbReference type="Proteomes" id="UP000001025">
    <property type="component" value="Chromosome"/>
</dbReference>
<protein>
    <submittedName>
        <fullName evidence="1">Uncharacterized protein</fullName>
    </submittedName>
</protein>
<gene>
    <name evidence="1" type="ordered locus">RB3399</name>
</gene>
<reference evidence="1 2" key="1">
    <citation type="journal article" date="2003" name="Proc. Natl. Acad. Sci. U.S.A.">
        <title>Complete genome sequence of the marine planctomycete Pirellula sp. strain 1.</title>
        <authorList>
            <person name="Gloeckner F.O."/>
            <person name="Kube M."/>
            <person name="Bauer M."/>
            <person name="Teeling H."/>
            <person name="Lombardot T."/>
            <person name="Ludwig W."/>
            <person name="Gade D."/>
            <person name="Beck A."/>
            <person name="Borzym K."/>
            <person name="Heitmann K."/>
            <person name="Rabus R."/>
            <person name="Schlesner H."/>
            <person name="Amann R."/>
            <person name="Reinhardt R."/>
        </authorList>
    </citation>
    <scope>NUCLEOTIDE SEQUENCE [LARGE SCALE GENOMIC DNA]</scope>
    <source>
        <strain evidence="2">DSM 10527 / NCIMB 13988 / SH1</strain>
    </source>
</reference>
<keyword evidence="2" id="KW-1185">Reference proteome</keyword>
<sequence>MSSDNGSQLPLKNKVHSIHRKNTCVFSVRLAFTDHQYPSNFSCFSQRPLMHPREDSSNTFSLDAH</sequence>